<name>A0A9D1F5T9_9FIRM</name>
<dbReference type="AlphaFoldDB" id="A0A9D1F5T9"/>
<proteinExistence type="predicted"/>
<dbReference type="EMBL" id="DVIT01000029">
    <property type="protein sequence ID" value="HIS47512.1"/>
    <property type="molecule type" value="Genomic_DNA"/>
</dbReference>
<evidence type="ECO:0000313" key="2">
    <source>
        <dbReference type="Proteomes" id="UP000823927"/>
    </source>
</evidence>
<comment type="caution">
    <text evidence="1">The sequence shown here is derived from an EMBL/GenBank/DDBJ whole genome shotgun (WGS) entry which is preliminary data.</text>
</comment>
<gene>
    <name evidence="1" type="ORF">IAB46_08175</name>
</gene>
<reference evidence="1" key="2">
    <citation type="journal article" date="2021" name="PeerJ">
        <title>Extensive microbial diversity within the chicken gut microbiome revealed by metagenomics and culture.</title>
        <authorList>
            <person name="Gilroy R."/>
            <person name="Ravi A."/>
            <person name="Getino M."/>
            <person name="Pursley I."/>
            <person name="Horton D.L."/>
            <person name="Alikhan N.F."/>
            <person name="Baker D."/>
            <person name="Gharbi K."/>
            <person name="Hall N."/>
            <person name="Watson M."/>
            <person name="Adriaenssens E.M."/>
            <person name="Foster-Nyarko E."/>
            <person name="Jarju S."/>
            <person name="Secka A."/>
            <person name="Antonio M."/>
            <person name="Oren A."/>
            <person name="Chaudhuri R.R."/>
            <person name="La Ragione R."/>
            <person name="Hildebrand F."/>
            <person name="Pallen M.J."/>
        </authorList>
    </citation>
    <scope>NUCLEOTIDE SEQUENCE</scope>
    <source>
        <strain evidence="1">CHK178-757</strain>
    </source>
</reference>
<reference evidence="1" key="1">
    <citation type="submission" date="2020-10" db="EMBL/GenBank/DDBJ databases">
        <authorList>
            <person name="Gilroy R."/>
        </authorList>
    </citation>
    <scope>NUCLEOTIDE SEQUENCE</scope>
    <source>
        <strain evidence="1">CHK178-757</strain>
    </source>
</reference>
<dbReference type="Proteomes" id="UP000823927">
    <property type="component" value="Unassembled WGS sequence"/>
</dbReference>
<accession>A0A9D1F5T9</accession>
<evidence type="ECO:0000313" key="1">
    <source>
        <dbReference type="EMBL" id="HIS47512.1"/>
    </source>
</evidence>
<protein>
    <submittedName>
        <fullName evidence="1">Uncharacterized protein</fullName>
    </submittedName>
</protein>
<sequence length="505" mass="59560">MFKDQIAEQLKKMSEEEKNQWIMNQAILCDENARDDFFKTLTGEKLVSYMPDDREIEEFCQKVKNGDSYIEYETRYYEFDDDGHYVDNWFEDYHDPKGAFVFLDKIFNGCHDLIELEAYEKAAFILDRVCRLEFRVTESEDSEDDCQESLYTVAHAASQGKFSMGRKEIASDWIRAVAKLESATDILAKALVKIFKQPICENTYPDILVKEKIPEQTYYHMASLLKKEIAADELMYEKMFFNSGYSARKRSFEKTLNRKQFILANIFYCCLKLPQKARGIEPLKLEIYFQQLKELFSLLPYTDAKESWETVEIHKICQELLNREKLEEQPWELRQSFFGLLPGQGFSGNHKFEDLQALFLKMCTTSGEFLEYAQVLEKCGYKKQAADLYHKHGRNDKYCQYLEQILSNKSQPYVELIKNYVQSGKWDKACEIAQKGIDNCKRDDQTEFFIILLKDAQKHHNGYKFKELYASVKRRKYVDTSRVEEALADEDVWYGIFLQQNDSAR</sequence>
<organism evidence="1 2">
    <name type="scientific">Candidatus Scybalocola faecigallinarum</name>
    <dbReference type="NCBI Taxonomy" id="2840941"/>
    <lineage>
        <taxon>Bacteria</taxon>
        <taxon>Bacillati</taxon>
        <taxon>Bacillota</taxon>
        <taxon>Clostridia</taxon>
        <taxon>Lachnospirales</taxon>
        <taxon>Lachnospiraceae</taxon>
        <taxon>Lachnospiraceae incertae sedis</taxon>
        <taxon>Candidatus Scybalocola (ex Gilroy et al. 2021)</taxon>
    </lineage>
</organism>